<comment type="caution">
    <text evidence="11">The sequence shown here is derived from an EMBL/GenBank/DDBJ whole genome shotgun (WGS) entry which is preliminary data.</text>
</comment>
<evidence type="ECO:0000256" key="4">
    <source>
        <dbReference type="ARBA" id="ARBA00022448"/>
    </source>
</evidence>
<evidence type="ECO:0000256" key="8">
    <source>
        <dbReference type="ARBA" id="ARBA00023136"/>
    </source>
</evidence>
<feature type="transmembrane region" description="Helical" evidence="10">
    <location>
        <begin position="111"/>
        <end position="133"/>
    </location>
</feature>
<evidence type="ECO:0008006" key="13">
    <source>
        <dbReference type="Google" id="ProtNLM"/>
    </source>
</evidence>
<comment type="similarity">
    <text evidence="3">Belongs to the riboflavin transporter family.</text>
</comment>
<accession>A0ABP0KQ86</accession>
<gene>
    <name evidence="11" type="ORF">CCMP2556_LOCUS17165</name>
</gene>
<evidence type="ECO:0000256" key="7">
    <source>
        <dbReference type="ARBA" id="ARBA00022989"/>
    </source>
</evidence>
<keyword evidence="6 10" id="KW-0812">Transmembrane</keyword>
<keyword evidence="12" id="KW-1185">Reference proteome</keyword>
<comment type="subcellular location">
    <subcellularLocation>
        <location evidence="2">Cell membrane</location>
        <topology evidence="2">Multi-pass membrane protein</topology>
    </subcellularLocation>
</comment>
<feature type="transmembrane region" description="Helical" evidence="10">
    <location>
        <begin position="176"/>
        <end position="194"/>
    </location>
</feature>
<feature type="transmembrane region" description="Helical" evidence="10">
    <location>
        <begin position="139"/>
        <end position="164"/>
    </location>
</feature>
<keyword evidence="7 10" id="KW-1133">Transmembrane helix</keyword>
<evidence type="ECO:0000313" key="12">
    <source>
        <dbReference type="Proteomes" id="UP001642484"/>
    </source>
</evidence>
<evidence type="ECO:0000256" key="9">
    <source>
        <dbReference type="SAM" id="MobiDB-lite"/>
    </source>
</evidence>
<evidence type="ECO:0000256" key="6">
    <source>
        <dbReference type="ARBA" id="ARBA00022692"/>
    </source>
</evidence>
<organism evidence="11 12">
    <name type="scientific">Durusdinium trenchii</name>
    <dbReference type="NCBI Taxonomy" id="1381693"/>
    <lineage>
        <taxon>Eukaryota</taxon>
        <taxon>Sar</taxon>
        <taxon>Alveolata</taxon>
        <taxon>Dinophyceae</taxon>
        <taxon>Suessiales</taxon>
        <taxon>Symbiodiniaceae</taxon>
        <taxon>Durusdinium</taxon>
    </lineage>
</organism>
<keyword evidence="8 10" id="KW-0472">Membrane</keyword>
<feature type="region of interest" description="Disordered" evidence="9">
    <location>
        <begin position="267"/>
        <end position="291"/>
    </location>
</feature>
<keyword evidence="5" id="KW-1003">Cell membrane</keyword>
<keyword evidence="4" id="KW-0813">Transport</keyword>
<sequence length="468" mass="51212">MGENRRQKFIERQKKFHRGSSFLAKAQAHESHHRHHEEEKGGISIGTTFLFTAWPSSWWVGNAIFAQLPLLVDRLPEGQALGTQLSMMVQAGNIFSISYKVIEHHCGAIDASIVVSGMRQMSLFILMLLAVFWDRELGGASIWLLSLAVFAGGLGCLSDLTYWSLVMRHPPPCTKAVGVGMSLGNLVVLGLSLLQVSGRDVENPRFGVTTFFVLAACFQLFWGLDTLMIQDKLMPAVVWAAGMVSESLGKRLVDWINPMHEKAAALLRADDENKDSKDKNEDEEHPGPHAVGLPHTTLISLFETVNFLTYAATYTLPSLLPFVAGAYPGKSQQCHLLLYMMILQSVGDVTGRMLAPTSKSGPLQKKLPLLGGMVLPTCFLCLVLAAVDSSMVSRFFSYESASILLPLLVMCFFFSRGMLVSAVFLQARGLTSSRQAAEHLASTMGFCGQMGALSANVITFSVVTYCHT</sequence>
<feature type="compositionally biased region" description="Basic and acidic residues" evidence="9">
    <location>
        <begin position="267"/>
        <end position="287"/>
    </location>
</feature>
<proteinExistence type="inferred from homology"/>
<dbReference type="Proteomes" id="UP001642484">
    <property type="component" value="Unassembled WGS sequence"/>
</dbReference>
<name>A0ABP0KQ86_9DINO</name>
<evidence type="ECO:0000256" key="10">
    <source>
        <dbReference type="SAM" id="Phobius"/>
    </source>
</evidence>
<dbReference type="InterPro" id="IPR009357">
    <property type="entry name" value="Riboflavin_transptr"/>
</dbReference>
<evidence type="ECO:0000256" key="1">
    <source>
        <dbReference type="ARBA" id="ARBA00000215"/>
    </source>
</evidence>
<evidence type="ECO:0000256" key="3">
    <source>
        <dbReference type="ARBA" id="ARBA00006366"/>
    </source>
</evidence>
<feature type="transmembrane region" description="Helical" evidence="10">
    <location>
        <begin position="206"/>
        <end position="224"/>
    </location>
</feature>
<dbReference type="EMBL" id="CAXAMN010009435">
    <property type="protein sequence ID" value="CAK9028609.1"/>
    <property type="molecule type" value="Genomic_DNA"/>
</dbReference>
<evidence type="ECO:0000256" key="5">
    <source>
        <dbReference type="ARBA" id="ARBA00022475"/>
    </source>
</evidence>
<comment type="catalytic activity">
    <reaction evidence="1">
        <text>riboflavin(in) = riboflavin(out)</text>
        <dbReference type="Rhea" id="RHEA:35015"/>
        <dbReference type="ChEBI" id="CHEBI:57986"/>
    </reaction>
</comment>
<evidence type="ECO:0000313" key="11">
    <source>
        <dbReference type="EMBL" id="CAK9028609.1"/>
    </source>
</evidence>
<feature type="transmembrane region" description="Helical" evidence="10">
    <location>
        <begin position="403"/>
        <end position="425"/>
    </location>
</feature>
<feature type="transmembrane region" description="Helical" evidence="10">
    <location>
        <begin position="367"/>
        <end position="387"/>
    </location>
</feature>
<dbReference type="Pfam" id="PF06237">
    <property type="entry name" value="SLC52_ribofla_tr"/>
    <property type="match status" value="1"/>
</dbReference>
<protein>
    <recommendedName>
        <fullName evidence="13">Solute carrier family 40 protein</fullName>
    </recommendedName>
</protein>
<reference evidence="11 12" key="1">
    <citation type="submission" date="2024-02" db="EMBL/GenBank/DDBJ databases">
        <authorList>
            <person name="Chen Y."/>
            <person name="Shah S."/>
            <person name="Dougan E. K."/>
            <person name="Thang M."/>
            <person name="Chan C."/>
        </authorList>
    </citation>
    <scope>NUCLEOTIDE SEQUENCE [LARGE SCALE GENOMIC DNA]</scope>
</reference>
<dbReference type="PANTHER" id="PTHR12929:SF10">
    <property type="entry name" value="RIBOFLAVIN TRANSPORTER"/>
    <property type="match status" value="1"/>
</dbReference>
<dbReference type="PANTHER" id="PTHR12929">
    <property type="entry name" value="SOLUTE CARRIER FAMILY 52"/>
    <property type="match status" value="1"/>
</dbReference>
<evidence type="ECO:0000256" key="2">
    <source>
        <dbReference type="ARBA" id="ARBA00004651"/>
    </source>
</evidence>